<evidence type="ECO:0000313" key="1">
    <source>
        <dbReference type="EMBL" id="MCA9382907.1"/>
    </source>
</evidence>
<name>A0A955L4W4_9BACT</name>
<dbReference type="EMBL" id="JAGQLK010000012">
    <property type="protein sequence ID" value="MCA9382907.1"/>
    <property type="molecule type" value="Genomic_DNA"/>
</dbReference>
<reference evidence="1" key="2">
    <citation type="journal article" date="2021" name="Microbiome">
        <title>Successional dynamics and alternative stable states in a saline activated sludge microbial community over 9 years.</title>
        <authorList>
            <person name="Wang Y."/>
            <person name="Ye J."/>
            <person name="Ju F."/>
            <person name="Liu L."/>
            <person name="Boyd J.A."/>
            <person name="Deng Y."/>
            <person name="Parks D.H."/>
            <person name="Jiang X."/>
            <person name="Yin X."/>
            <person name="Woodcroft B.J."/>
            <person name="Tyson G.W."/>
            <person name="Hugenholtz P."/>
            <person name="Polz M.F."/>
            <person name="Zhang T."/>
        </authorList>
    </citation>
    <scope>NUCLEOTIDE SEQUENCE</scope>
    <source>
        <strain evidence="1">HKST-UBA14</strain>
    </source>
</reference>
<dbReference type="AlphaFoldDB" id="A0A955L4W4"/>
<comment type="caution">
    <text evidence="1">The sequence shown here is derived from an EMBL/GenBank/DDBJ whole genome shotgun (WGS) entry which is preliminary data.</text>
</comment>
<gene>
    <name evidence="1" type="ORF">KC909_00940</name>
</gene>
<protein>
    <submittedName>
        <fullName evidence="1">Uncharacterized protein</fullName>
    </submittedName>
</protein>
<evidence type="ECO:0000313" key="2">
    <source>
        <dbReference type="Proteomes" id="UP000783287"/>
    </source>
</evidence>
<dbReference type="Proteomes" id="UP000783287">
    <property type="component" value="Unassembled WGS sequence"/>
</dbReference>
<sequence>MSEQQDNTVIGIRAKATLEDGSTVSCILNTSHIFRRARHYWADQQGYTTYWVEAGQLHSEDTPYQYDYPWQEWMDGD</sequence>
<reference evidence="1" key="1">
    <citation type="submission" date="2020-04" db="EMBL/GenBank/DDBJ databases">
        <authorList>
            <person name="Zhang T."/>
        </authorList>
    </citation>
    <scope>NUCLEOTIDE SEQUENCE</scope>
    <source>
        <strain evidence="1">HKST-UBA14</strain>
    </source>
</reference>
<proteinExistence type="predicted"/>
<organism evidence="1 2">
    <name type="scientific">Candidatus Dojkabacteria bacterium</name>
    <dbReference type="NCBI Taxonomy" id="2099670"/>
    <lineage>
        <taxon>Bacteria</taxon>
        <taxon>Candidatus Dojkabacteria</taxon>
    </lineage>
</organism>
<accession>A0A955L4W4</accession>